<reference evidence="2" key="1">
    <citation type="journal article" date="2020" name="bioRxiv">
        <title>Chromosome-level reference genome of the European wasp spider Argiope bruennichi: a resource for studies on range expansion and evolutionary adaptation.</title>
        <authorList>
            <person name="Sheffer M.M."/>
            <person name="Hoppe A."/>
            <person name="Krehenwinkel H."/>
            <person name="Uhl G."/>
            <person name="Kuss A.W."/>
            <person name="Jensen L."/>
            <person name="Jensen C."/>
            <person name="Gillespie R.G."/>
            <person name="Hoff K.J."/>
            <person name="Prost S."/>
        </authorList>
    </citation>
    <scope>NUCLEOTIDE SEQUENCE</scope>
</reference>
<evidence type="ECO:0000313" key="3">
    <source>
        <dbReference type="Proteomes" id="UP000807504"/>
    </source>
</evidence>
<accession>A0A8T0FT03</accession>
<sequence>MLFRNKEGARQEIPKCWWHNRPHLFLLSLLLWSVRFCGHLSIPGMAETAGNDHDHCGYFHQDGNDFPRLGWDENGTNPSLQGLELFLSL</sequence>
<dbReference type="EMBL" id="JABXBU010000002">
    <property type="protein sequence ID" value="KAF8794287.1"/>
    <property type="molecule type" value="Genomic_DNA"/>
</dbReference>
<comment type="caution">
    <text evidence="2">The sequence shown here is derived from an EMBL/GenBank/DDBJ whole genome shotgun (WGS) entry which is preliminary data.</text>
</comment>
<feature type="chain" id="PRO_5035807077" evidence="1">
    <location>
        <begin position="40"/>
        <end position="89"/>
    </location>
</feature>
<organism evidence="2 3">
    <name type="scientific">Argiope bruennichi</name>
    <name type="common">Wasp spider</name>
    <name type="synonym">Aranea bruennichi</name>
    <dbReference type="NCBI Taxonomy" id="94029"/>
    <lineage>
        <taxon>Eukaryota</taxon>
        <taxon>Metazoa</taxon>
        <taxon>Ecdysozoa</taxon>
        <taxon>Arthropoda</taxon>
        <taxon>Chelicerata</taxon>
        <taxon>Arachnida</taxon>
        <taxon>Araneae</taxon>
        <taxon>Araneomorphae</taxon>
        <taxon>Entelegynae</taxon>
        <taxon>Araneoidea</taxon>
        <taxon>Araneidae</taxon>
        <taxon>Argiope</taxon>
    </lineage>
</organism>
<reference evidence="2" key="2">
    <citation type="submission" date="2020-06" db="EMBL/GenBank/DDBJ databases">
        <authorList>
            <person name="Sheffer M."/>
        </authorList>
    </citation>
    <scope>NUCLEOTIDE SEQUENCE</scope>
</reference>
<dbReference type="AlphaFoldDB" id="A0A8T0FT03"/>
<keyword evidence="1" id="KW-0732">Signal</keyword>
<proteinExistence type="predicted"/>
<name>A0A8T0FT03_ARGBR</name>
<protein>
    <submittedName>
        <fullName evidence="2">Uncharacterized protein</fullName>
    </submittedName>
</protein>
<keyword evidence="3" id="KW-1185">Reference proteome</keyword>
<evidence type="ECO:0000256" key="1">
    <source>
        <dbReference type="SAM" id="SignalP"/>
    </source>
</evidence>
<evidence type="ECO:0000313" key="2">
    <source>
        <dbReference type="EMBL" id="KAF8794287.1"/>
    </source>
</evidence>
<gene>
    <name evidence="2" type="ORF">HNY73_002280</name>
</gene>
<dbReference type="Proteomes" id="UP000807504">
    <property type="component" value="Unassembled WGS sequence"/>
</dbReference>
<feature type="signal peptide" evidence="1">
    <location>
        <begin position="1"/>
        <end position="39"/>
    </location>
</feature>